<dbReference type="AlphaFoldDB" id="A0A9Q3YW95"/>
<keyword evidence="1" id="KW-0812">Transmembrane</keyword>
<organism evidence="3 4">
    <name type="scientific">Chryseobacterium turcicum</name>
    <dbReference type="NCBI Taxonomy" id="2898076"/>
    <lineage>
        <taxon>Bacteria</taxon>
        <taxon>Pseudomonadati</taxon>
        <taxon>Bacteroidota</taxon>
        <taxon>Flavobacteriia</taxon>
        <taxon>Flavobacteriales</taxon>
        <taxon>Weeksellaceae</taxon>
        <taxon>Chryseobacterium group</taxon>
        <taxon>Chryseobacterium</taxon>
    </lineage>
</organism>
<keyword evidence="1" id="KW-1133">Transmembrane helix</keyword>
<evidence type="ECO:0000259" key="2">
    <source>
        <dbReference type="Pfam" id="PF14317"/>
    </source>
</evidence>
<protein>
    <submittedName>
        <fullName evidence="3">YcxB family protein</fullName>
    </submittedName>
</protein>
<keyword evidence="4" id="KW-1185">Reference proteome</keyword>
<evidence type="ECO:0000256" key="1">
    <source>
        <dbReference type="SAM" id="Phobius"/>
    </source>
</evidence>
<evidence type="ECO:0000313" key="3">
    <source>
        <dbReference type="EMBL" id="MCD1118316.1"/>
    </source>
</evidence>
<sequence length="163" mass="19553">MMTVKTHITFKDYLNFNIKNSLSRIIIFSSILLVFFGLNLFTVESDAKELLKSASLWFALVFVFLVARGYFRLKRAFYSNKKIQEEITYTFTDEKIHTKGDTFDGDFTWNTIYRVKENKDWFFIYQSKMTMNMVPKKYFTNHQIVELRNFIKKNNVKAKLRND</sequence>
<feature type="domain" description="YcxB-like C-terminal" evidence="2">
    <location>
        <begin position="91"/>
        <end position="151"/>
    </location>
</feature>
<accession>A0A9Q3YW95</accession>
<name>A0A9Q3YW95_9FLAO</name>
<dbReference type="RefSeq" id="WP_230671034.1">
    <property type="nucleotide sequence ID" value="NZ_JAJNAY010000002.1"/>
</dbReference>
<evidence type="ECO:0000313" key="4">
    <source>
        <dbReference type="Proteomes" id="UP001108025"/>
    </source>
</evidence>
<keyword evidence="1" id="KW-0472">Membrane</keyword>
<dbReference type="Proteomes" id="UP001108025">
    <property type="component" value="Unassembled WGS sequence"/>
</dbReference>
<gene>
    <name evidence="3" type="ORF">LO744_15775</name>
</gene>
<feature type="transmembrane region" description="Helical" evidence="1">
    <location>
        <begin position="54"/>
        <end position="71"/>
    </location>
</feature>
<dbReference type="InterPro" id="IPR025588">
    <property type="entry name" value="YcxB-like_C"/>
</dbReference>
<feature type="transmembrane region" description="Helical" evidence="1">
    <location>
        <begin position="21"/>
        <end position="42"/>
    </location>
</feature>
<comment type="caution">
    <text evidence="3">The sequence shown here is derived from an EMBL/GenBank/DDBJ whole genome shotgun (WGS) entry which is preliminary data.</text>
</comment>
<proteinExistence type="predicted"/>
<dbReference type="Pfam" id="PF14317">
    <property type="entry name" value="YcxB"/>
    <property type="match status" value="1"/>
</dbReference>
<reference evidence="3" key="1">
    <citation type="submission" date="2021-11" db="EMBL/GenBank/DDBJ databases">
        <title>Description of novel Chryseobacterium species.</title>
        <authorList>
            <person name="Saticioglu I.B."/>
            <person name="Ay H."/>
            <person name="Altun S."/>
            <person name="Duman M."/>
        </authorList>
    </citation>
    <scope>NUCLEOTIDE SEQUENCE</scope>
    <source>
        <strain evidence="3">C-17</strain>
    </source>
</reference>
<dbReference type="EMBL" id="JAJNAY010000002">
    <property type="protein sequence ID" value="MCD1118316.1"/>
    <property type="molecule type" value="Genomic_DNA"/>
</dbReference>